<accession>A0ABY2WMC2</accession>
<dbReference type="Pfam" id="PF21347">
    <property type="entry name" value="DUF3108_like"/>
    <property type="match status" value="1"/>
</dbReference>
<dbReference type="Proteomes" id="UP000751614">
    <property type="component" value="Unassembled WGS sequence"/>
</dbReference>
<evidence type="ECO:0000256" key="1">
    <source>
        <dbReference type="SAM" id="SignalP"/>
    </source>
</evidence>
<gene>
    <name evidence="3" type="ORF">FGG15_16415</name>
</gene>
<protein>
    <submittedName>
        <fullName evidence="3">DUF3108 domain-containing protein</fullName>
    </submittedName>
</protein>
<dbReference type="Gene3D" id="2.40.360.20">
    <property type="match status" value="1"/>
</dbReference>
<comment type="caution">
    <text evidence="3">The sequence shown here is derived from an EMBL/GenBank/DDBJ whole genome shotgun (WGS) entry which is preliminary data.</text>
</comment>
<feature type="domain" description="DUF3108" evidence="2">
    <location>
        <begin position="32"/>
        <end position="225"/>
    </location>
</feature>
<evidence type="ECO:0000313" key="3">
    <source>
        <dbReference type="EMBL" id="TMU55745.1"/>
    </source>
</evidence>
<feature type="chain" id="PRO_5046053316" evidence="1">
    <location>
        <begin position="21"/>
        <end position="230"/>
    </location>
</feature>
<keyword evidence="4" id="KW-1185">Reference proteome</keyword>
<proteinExistence type="predicted"/>
<dbReference type="RefSeq" id="WP_138838191.1">
    <property type="nucleotide sequence ID" value="NZ_VCNI01000002.1"/>
</dbReference>
<evidence type="ECO:0000259" key="2">
    <source>
        <dbReference type="Pfam" id="PF21347"/>
    </source>
</evidence>
<feature type="signal peptide" evidence="1">
    <location>
        <begin position="1"/>
        <end position="20"/>
    </location>
</feature>
<name>A0ABY2WMC2_9FLAO</name>
<evidence type="ECO:0000313" key="4">
    <source>
        <dbReference type="Proteomes" id="UP000751614"/>
    </source>
</evidence>
<keyword evidence="1" id="KW-0732">Signal</keyword>
<organism evidence="3 4">
    <name type="scientific">Flagellimonas algicola</name>
    <dbReference type="NCBI Taxonomy" id="2583815"/>
    <lineage>
        <taxon>Bacteria</taxon>
        <taxon>Pseudomonadati</taxon>
        <taxon>Bacteroidota</taxon>
        <taxon>Flavobacteriia</taxon>
        <taxon>Flavobacteriales</taxon>
        <taxon>Flavobacteriaceae</taxon>
        <taxon>Flagellimonas</taxon>
    </lineage>
</organism>
<reference evidence="3 4" key="1">
    <citation type="submission" date="2019-05" db="EMBL/GenBank/DDBJ databases">
        <title>Flagellimonas sp. AsT0115, sp. nov., isolated from a marine red algae, Asparagopsis taxiformis.</title>
        <authorList>
            <person name="Kim J."/>
            <person name="Jeong S.E."/>
            <person name="Jeon C.O."/>
        </authorList>
    </citation>
    <scope>NUCLEOTIDE SEQUENCE [LARGE SCALE GENOMIC DNA]</scope>
    <source>
        <strain evidence="3 4">AsT0115</strain>
    </source>
</reference>
<dbReference type="InterPro" id="IPR049279">
    <property type="entry name" value="DUF3108-like"/>
</dbReference>
<sequence length="230" mass="25302">MKNLFLVAICFGLMAPMVSAQSNCSKYYPMVEGVSMTYTSFNKKGKEDSTVEYKVIDVQESSGETKATMSMELKAKKGGVFTSNYDLTCRGDKVIIDFESLMNQQMMGQFGGTEVDITGHDIELPNKLSVGQELADAYVNVSGSLGGAFNVNMKVEQVNRKVEKKENVTTPAGSFDCYVVYSDTKTKMMVGTQTFSSRMWLAEDVGIVKQESYNQNGKLMGSMQLTGLSK</sequence>
<dbReference type="EMBL" id="VCNI01000002">
    <property type="protein sequence ID" value="TMU55745.1"/>
    <property type="molecule type" value="Genomic_DNA"/>
</dbReference>